<dbReference type="GO" id="GO:0046872">
    <property type="term" value="F:metal ion binding"/>
    <property type="evidence" value="ECO:0007669"/>
    <property type="project" value="UniProtKB-KW"/>
</dbReference>
<accession>A0AAD6MTY9</accession>
<evidence type="ECO:0000256" key="4">
    <source>
        <dbReference type="ARBA" id="ARBA00023239"/>
    </source>
</evidence>
<dbReference type="PANTHER" id="PTHR33337:SF40">
    <property type="entry name" value="CENP-V_GFA DOMAIN-CONTAINING PROTEIN-RELATED"/>
    <property type="match status" value="1"/>
</dbReference>
<name>A0AAD6MTY9_9EURO</name>
<dbReference type="AlphaFoldDB" id="A0AAD6MTY9"/>
<dbReference type="InterPro" id="IPR006913">
    <property type="entry name" value="CENP-V/GFA"/>
</dbReference>
<evidence type="ECO:0000313" key="6">
    <source>
        <dbReference type="EMBL" id="KAJ5716637.1"/>
    </source>
</evidence>
<keyword evidence="4" id="KW-0456">Lyase</keyword>
<gene>
    <name evidence="6" type="ORF">N7493_008548</name>
</gene>
<evidence type="ECO:0000259" key="5">
    <source>
        <dbReference type="PROSITE" id="PS51891"/>
    </source>
</evidence>
<comment type="caution">
    <text evidence="6">The sequence shown here is derived from an EMBL/GenBank/DDBJ whole genome shotgun (WGS) entry which is preliminary data.</text>
</comment>
<evidence type="ECO:0000313" key="7">
    <source>
        <dbReference type="Proteomes" id="UP001215712"/>
    </source>
</evidence>
<keyword evidence="2" id="KW-0479">Metal-binding</keyword>
<evidence type="ECO:0000256" key="1">
    <source>
        <dbReference type="ARBA" id="ARBA00005495"/>
    </source>
</evidence>
<organism evidence="6 7">
    <name type="scientific">Penicillium malachiteum</name>
    <dbReference type="NCBI Taxonomy" id="1324776"/>
    <lineage>
        <taxon>Eukaryota</taxon>
        <taxon>Fungi</taxon>
        <taxon>Dikarya</taxon>
        <taxon>Ascomycota</taxon>
        <taxon>Pezizomycotina</taxon>
        <taxon>Eurotiomycetes</taxon>
        <taxon>Eurotiomycetidae</taxon>
        <taxon>Eurotiales</taxon>
        <taxon>Aspergillaceae</taxon>
        <taxon>Penicillium</taxon>
    </lineage>
</organism>
<evidence type="ECO:0000256" key="3">
    <source>
        <dbReference type="ARBA" id="ARBA00022833"/>
    </source>
</evidence>
<evidence type="ECO:0000256" key="2">
    <source>
        <dbReference type="ARBA" id="ARBA00022723"/>
    </source>
</evidence>
<dbReference type="Pfam" id="PF04828">
    <property type="entry name" value="GFA"/>
    <property type="match status" value="1"/>
</dbReference>
<dbReference type="PANTHER" id="PTHR33337">
    <property type="entry name" value="GFA DOMAIN-CONTAINING PROTEIN"/>
    <property type="match status" value="1"/>
</dbReference>
<dbReference type="EMBL" id="JAQJAN010000012">
    <property type="protein sequence ID" value="KAJ5716637.1"/>
    <property type="molecule type" value="Genomic_DNA"/>
</dbReference>
<protein>
    <recommendedName>
        <fullName evidence="5">CENP-V/GFA domain-containing protein</fullName>
    </recommendedName>
</protein>
<proteinExistence type="inferred from homology"/>
<sequence length="207" mass="23662">MAEMGICTTENPLPSPAFTNNLPEDTLHEEDWKHRPPYHIQTEKEFGPIKWKGSCQCGRITYVLKRAQPLNSKFCHCRGCQVMHGAPFQWAAIFHNEDISFTKGSSGLAFFSAGHNSQKHETPTKVSCDFCHTLIMDEGRNMCLLFPQSIRFQGSQNEQRKQLEAFKPSCHIFYEQRMFDFPDGTPKWSGMDGRSQLLDDSGQPIDQ</sequence>
<feature type="domain" description="CENP-V/GFA" evidence="5">
    <location>
        <begin position="51"/>
        <end position="175"/>
    </location>
</feature>
<keyword evidence="3" id="KW-0862">Zinc</keyword>
<comment type="similarity">
    <text evidence="1">Belongs to the Gfa family.</text>
</comment>
<dbReference type="InterPro" id="IPR011057">
    <property type="entry name" value="Mss4-like_sf"/>
</dbReference>
<dbReference type="Gene3D" id="3.90.1590.10">
    <property type="entry name" value="glutathione-dependent formaldehyde- activating enzyme (gfa)"/>
    <property type="match status" value="1"/>
</dbReference>
<dbReference type="GO" id="GO:0016846">
    <property type="term" value="F:carbon-sulfur lyase activity"/>
    <property type="evidence" value="ECO:0007669"/>
    <property type="project" value="InterPro"/>
</dbReference>
<reference evidence="6" key="2">
    <citation type="submission" date="2023-01" db="EMBL/GenBank/DDBJ databases">
        <authorList>
            <person name="Petersen C."/>
        </authorList>
    </citation>
    <scope>NUCLEOTIDE SEQUENCE</scope>
    <source>
        <strain evidence="6">IBT 17514</strain>
    </source>
</reference>
<reference evidence="6" key="1">
    <citation type="journal article" date="2023" name="IMA Fungus">
        <title>Comparative genomic study of the Penicillium genus elucidates a diverse pangenome and 15 lateral gene transfer events.</title>
        <authorList>
            <person name="Petersen C."/>
            <person name="Sorensen T."/>
            <person name="Nielsen M.R."/>
            <person name="Sondergaard T.E."/>
            <person name="Sorensen J.L."/>
            <person name="Fitzpatrick D.A."/>
            <person name="Frisvad J.C."/>
            <person name="Nielsen K.L."/>
        </authorList>
    </citation>
    <scope>NUCLEOTIDE SEQUENCE</scope>
    <source>
        <strain evidence="6">IBT 17514</strain>
    </source>
</reference>
<dbReference type="Proteomes" id="UP001215712">
    <property type="component" value="Unassembled WGS sequence"/>
</dbReference>
<keyword evidence="7" id="KW-1185">Reference proteome</keyword>
<dbReference type="PROSITE" id="PS51891">
    <property type="entry name" value="CENP_V_GFA"/>
    <property type="match status" value="1"/>
</dbReference>
<dbReference type="SUPFAM" id="SSF51316">
    <property type="entry name" value="Mss4-like"/>
    <property type="match status" value="1"/>
</dbReference>